<evidence type="ECO:0000313" key="3">
    <source>
        <dbReference type="EMBL" id="GGF64163.1"/>
    </source>
</evidence>
<name>A0A917FAA1_9HYPH</name>
<gene>
    <name evidence="3" type="ORF">GCM10007301_25000</name>
</gene>
<evidence type="ECO:0000256" key="2">
    <source>
        <dbReference type="ARBA" id="ARBA00022737"/>
    </source>
</evidence>
<keyword evidence="2" id="KW-0677">Repeat</keyword>
<dbReference type="SUPFAM" id="SSF101908">
    <property type="entry name" value="Putative isomerase YbhE"/>
    <property type="match status" value="1"/>
</dbReference>
<dbReference type="EMBL" id="BMCT01000003">
    <property type="protein sequence ID" value="GGF64163.1"/>
    <property type="molecule type" value="Genomic_DNA"/>
</dbReference>
<sequence>MSSLTNAPSSLTSKVRTFNSESGVAAACFLKGTAVLVGELGAALMVTGDEAKAVALHDGAVLAAQGDGKRLVSGSDDGRVVELLADGTVKELAAHKGRWIDRVALGPDGSVAYSAGKTAHFKPVKGEARSLEVASSVGGLAFAPKGTRIAVAHYGGVSFWFPNATDAKPDLFGWKGSHLGVAVSPDGRFMVTTMQEAALHGWRISDGGHMRMTGYPTRVKSFEFTADGKWLATSGSSEVVMWPFAAKDGPMGKQPSMLAPSPDARVSVVATHPKDPVLVAGYDNGMVMMVRITDAAEILLRSPDGSAVTAAGWRSDGGAVVFGTASGSAGLLEF</sequence>
<evidence type="ECO:0000313" key="4">
    <source>
        <dbReference type="Proteomes" id="UP000606044"/>
    </source>
</evidence>
<dbReference type="RefSeq" id="WP_188578993.1">
    <property type="nucleotide sequence ID" value="NZ_BMCT01000003.1"/>
</dbReference>
<dbReference type="Gene3D" id="2.130.10.10">
    <property type="entry name" value="YVTN repeat-like/Quinoprotein amine dehydrogenase"/>
    <property type="match status" value="2"/>
</dbReference>
<dbReference type="AlphaFoldDB" id="A0A917FAA1"/>
<dbReference type="Proteomes" id="UP000606044">
    <property type="component" value="Unassembled WGS sequence"/>
</dbReference>
<reference evidence="3" key="1">
    <citation type="journal article" date="2014" name="Int. J. Syst. Evol. Microbiol.">
        <title>Complete genome sequence of Corynebacterium casei LMG S-19264T (=DSM 44701T), isolated from a smear-ripened cheese.</title>
        <authorList>
            <consortium name="US DOE Joint Genome Institute (JGI-PGF)"/>
            <person name="Walter F."/>
            <person name="Albersmeier A."/>
            <person name="Kalinowski J."/>
            <person name="Ruckert C."/>
        </authorList>
    </citation>
    <scope>NUCLEOTIDE SEQUENCE</scope>
    <source>
        <strain evidence="3">CCM 7897</strain>
    </source>
</reference>
<keyword evidence="4" id="KW-1185">Reference proteome</keyword>
<keyword evidence="1" id="KW-0853">WD repeat</keyword>
<reference evidence="3" key="2">
    <citation type="submission" date="2020-09" db="EMBL/GenBank/DDBJ databases">
        <authorList>
            <person name="Sun Q."/>
            <person name="Sedlacek I."/>
        </authorList>
    </citation>
    <scope>NUCLEOTIDE SEQUENCE</scope>
    <source>
        <strain evidence="3">CCM 7897</strain>
    </source>
</reference>
<evidence type="ECO:0000256" key="1">
    <source>
        <dbReference type="ARBA" id="ARBA00022574"/>
    </source>
</evidence>
<dbReference type="PANTHER" id="PTHR19848:SF8">
    <property type="entry name" value="F-BOX AND WD REPEAT DOMAIN CONTAINING 7"/>
    <property type="match status" value="1"/>
</dbReference>
<proteinExistence type="predicted"/>
<evidence type="ECO:0008006" key="5">
    <source>
        <dbReference type="Google" id="ProtNLM"/>
    </source>
</evidence>
<protein>
    <recommendedName>
        <fullName evidence="5">WD40 repeat domain-containing protein</fullName>
    </recommendedName>
</protein>
<accession>A0A917FAA1</accession>
<comment type="caution">
    <text evidence="3">The sequence shown here is derived from an EMBL/GenBank/DDBJ whole genome shotgun (WGS) entry which is preliminary data.</text>
</comment>
<dbReference type="InterPro" id="IPR015943">
    <property type="entry name" value="WD40/YVTN_repeat-like_dom_sf"/>
</dbReference>
<organism evidence="3 4">
    <name type="scientific">Azorhizobium oxalatiphilum</name>
    <dbReference type="NCBI Taxonomy" id="980631"/>
    <lineage>
        <taxon>Bacteria</taxon>
        <taxon>Pseudomonadati</taxon>
        <taxon>Pseudomonadota</taxon>
        <taxon>Alphaproteobacteria</taxon>
        <taxon>Hyphomicrobiales</taxon>
        <taxon>Xanthobacteraceae</taxon>
        <taxon>Azorhizobium</taxon>
    </lineage>
</organism>
<dbReference type="PANTHER" id="PTHR19848">
    <property type="entry name" value="WD40 REPEAT PROTEIN"/>
    <property type="match status" value="1"/>
</dbReference>